<dbReference type="CDD" id="cd12183">
    <property type="entry name" value="LDH_like_2"/>
    <property type="match status" value="1"/>
</dbReference>
<dbReference type="PANTHER" id="PTHR43026">
    <property type="entry name" value="2-HYDROXYACID DEHYDROGENASE HOMOLOG 1-RELATED"/>
    <property type="match status" value="1"/>
</dbReference>
<dbReference type="RefSeq" id="WP_048938230.1">
    <property type="nucleotide sequence ID" value="NZ_CP020926.1"/>
</dbReference>
<dbReference type="InterPro" id="IPR006139">
    <property type="entry name" value="D-isomer_2_OHA_DH_cat_dom"/>
</dbReference>
<dbReference type="PROSITE" id="PS00670">
    <property type="entry name" value="D_2_HYDROXYACID_DH_2"/>
    <property type="match status" value="1"/>
</dbReference>
<evidence type="ECO:0000313" key="8">
    <source>
        <dbReference type="Proteomes" id="UP000037029"/>
    </source>
</evidence>
<organism evidence="7 8">
    <name type="scientific">Sphingobium yanoikuyae</name>
    <name type="common">Sphingomonas yanoikuyae</name>
    <dbReference type="NCBI Taxonomy" id="13690"/>
    <lineage>
        <taxon>Bacteria</taxon>
        <taxon>Pseudomonadati</taxon>
        <taxon>Pseudomonadota</taxon>
        <taxon>Alphaproteobacteria</taxon>
        <taxon>Sphingomonadales</taxon>
        <taxon>Sphingomonadaceae</taxon>
        <taxon>Sphingobium</taxon>
    </lineage>
</organism>
<feature type="domain" description="D-isomer specific 2-hydroxyacid dehydrogenase catalytic" evidence="5">
    <location>
        <begin position="4"/>
        <end position="327"/>
    </location>
</feature>
<comment type="similarity">
    <text evidence="1 4">Belongs to the D-isomer specific 2-hydroxyacid dehydrogenase family.</text>
</comment>
<evidence type="ECO:0000256" key="2">
    <source>
        <dbReference type="ARBA" id="ARBA00023002"/>
    </source>
</evidence>
<dbReference type="InterPro" id="IPR029753">
    <property type="entry name" value="D-isomer_DH_CS"/>
</dbReference>
<dbReference type="GO" id="GO:0008720">
    <property type="term" value="F:D-lactate dehydrogenase (NAD+) activity"/>
    <property type="evidence" value="ECO:0007669"/>
    <property type="project" value="TreeGrafter"/>
</dbReference>
<name>A0A0J9CZA9_SPHYA</name>
<dbReference type="Pfam" id="PF00389">
    <property type="entry name" value="2-Hacid_dh"/>
    <property type="match status" value="1"/>
</dbReference>
<dbReference type="SUPFAM" id="SSF52283">
    <property type="entry name" value="Formate/glycerate dehydrogenase catalytic domain-like"/>
    <property type="match status" value="1"/>
</dbReference>
<feature type="domain" description="D-isomer specific 2-hydroxyacid dehydrogenase NAD-binding" evidence="6">
    <location>
        <begin position="110"/>
        <end position="298"/>
    </location>
</feature>
<dbReference type="EMBL" id="CP020926">
    <property type="protein sequence ID" value="ATP21758.1"/>
    <property type="molecule type" value="Genomic_DNA"/>
</dbReference>
<protein>
    <submittedName>
        <fullName evidence="7">2-hydroxyacid dehydrogenase</fullName>
    </submittedName>
</protein>
<keyword evidence="7" id="KW-0614">Plasmid</keyword>
<dbReference type="SUPFAM" id="SSF51735">
    <property type="entry name" value="NAD(P)-binding Rossmann-fold domains"/>
    <property type="match status" value="1"/>
</dbReference>
<evidence type="ECO:0000256" key="4">
    <source>
        <dbReference type="RuleBase" id="RU003719"/>
    </source>
</evidence>
<dbReference type="Proteomes" id="UP000037029">
    <property type="component" value="Plasmid pses220"/>
</dbReference>
<proteinExistence type="inferred from homology"/>
<sequence length="339" mass="36613">MRIAIFGTRKYDRQFLTQANVAYGFDLDFLDVALSPTSARLARGFDVACIFVNDIANRQVLEVLAEAGVGLVALRCAGYNNVDLVAAETLGLAVVRVPAYSPHAVSEFTIGLLLALDRKIHRAWSRVRENNFALDGLVGRNLHGRVAGVVGTGQIGGLVARALRAGFGCEVLASDPVVDEALVAIGVRYVEREDLLREADIITLHCPLTPETRHLIDGRVLAAARPDLVLVNTSRGALIDSAALIEALKARRLGGVALDVYEQEAGIFFDDLSSEIIDDDILQRLLTFPNVLMTGHQAFLTEEALTAIAETTLESIRAYSAGEPLCHQLRYQATRPGAG</sequence>
<geneLocation type="plasmid" evidence="8">
    <name>pses220</name>
</geneLocation>
<keyword evidence="2 4" id="KW-0560">Oxidoreductase</keyword>
<evidence type="ECO:0000313" key="7">
    <source>
        <dbReference type="EMBL" id="ATP21758.1"/>
    </source>
</evidence>
<dbReference type="InterPro" id="IPR036291">
    <property type="entry name" value="NAD(P)-bd_dom_sf"/>
</dbReference>
<evidence type="ECO:0000259" key="6">
    <source>
        <dbReference type="Pfam" id="PF02826"/>
    </source>
</evidence>
<gene>
    <name evidence="7" type="ORF">BV87_25140</name>
</gene>
<dbReference type="AlphaFoldDB" id="A0A0J9CZA9"/>
<dbReference type="Pfam" id="PF02826">
    <property type="entry name" value="2-Hacid_dh_C"/>
    <property type="match status" value="1"/>
</dbReference>
<evidence type="ECO:0000259" key="5">
    <source>
        <dbReference type="Pfam" id="PF00389"/>
    </source>
</evidence>
<dbReference type="InterPro" id="IPR058205">
    <property type="entry name" value="D-LDH-like"/>
</dbReference>
<dbReference type="PANTHER" id="PTHR43026:SF1">
    <property type="entry name" value="2-HYDROXYACID DEHYDROGENASE HOMOLOG 1-RELATED"/>
    <property type="match status" value="1"/>
</dbReference>
<accession>A0A0J9CZA9</accession>
<evidence type="ECO:0000256" key="1">
    <source>
        <dbReference type="ARBA" id="ARBA00005854"/>
    </source>
</evidence>
<evidence type="ECO:0000256" key="3">
    <source>
        <dbReference type="ARBA" id="ARBA00023027"/>
    </source>
</evidence>
<dbReference type="GO" id="GO:0051287">
    <property type="term" value="F:NAD binding"/>
    <property type="evidence" value="ECO:0007669"/>
    <property type="project" value="InterPro"/>
</dbReference>
<keyword evidence="3" id="KW-0520">NAD</keyword>
<reference evidence="7 8" key="1">
    <citation type="submission" date="2017-04" db="EMBL/GenBank/DDBJ databases">
        <title>Characterization, genome and methylation analysis of a phthalic acid esters degrading strain Sphingobium yanoikuyae SHJ.</title>
        <authorList>
            <person name="Feng L."/>
        </authorList>
    </citation>
    <scope>NUCLEOTIDE SEQUENCE [LARGE SCALE GENOMIC DNA]</scope>
    <source>
        <strain evidence="7 8">SHJ</strain>
        <plasmid evidence="8">Plasmid pses220</plasmid>
    </source>
</reference>
<dbReference type="PROSITE" id="PS00671">
    <property type="entry name" value="D_2_HYDROXYACID_DH_3"/>
    <property type="match status" value="1"/>
</dbReference>
<dbReference type="InterPro" id="IPR006140">
    <property type="entry name" value="D-isomer_DH_NAD-bd"/>
</dbReference>
<dbReference type="Gene3D" id="3.40.50.720">
    <property type="entry name" value="NAD(P)-binding Rossmann-like Domain"/>
    <property type="match status" value="2"/>
</dbReference>